<comment type="caution">
    <text evidence="2">The sequence shown here is derived from an EMBL/GenBank/DDBJ whole genome shotgun (WGS) entry which is preliminary data.</text>
</comment>
<dbReference type="PROSITE" id="PS51186">
    <property type="entry name" value="GNAT"/>
    <property type="match status" value="1"/>
</dbReference>
<dbReference type="InterPro" id="IPR016181">
    <property type="entry name" value="Acyl_CoA_acyltransferase"/>
</dbReference>
<evidence type="ECO:0000313" key="2">
    <source>
        <dbReference type="EMBL" id="NBJ23824.1"/>
    </source>
</evidence>
<dbReference type="Gene3D" id="3.40.630.30">
    <property type="match status" value="1"/>
</dbReference>
<gene>
    <name evidence="2" type="ORF">GR303_05575</name>
</gene>
<feature type="domain" description="N-acetyltransferase" evidence="1">
    <location>
        <begin position="22"/>
        <end position="165"/>
    </location>
</feature>
<dbReference type="InterPro" id="IPR000182">
    <property type="entry name" value="GNAT_dom"/>
</dbReference>
<accession>A0ABW9YZI1</accession>
<organism evidence="2 3">
    <name type="scientific">Microvirga arsenatis</name>
    <dbReference type="NCBI Taxonomy" id="2692265"/>
    <lineage>
        <taxon>Bacteria</taxon>
        <taxon>Pseudomonadati</taxon>
        <taxon>Pseudomonadota</taxon>
        <taxon>Alphaproteobacteria</taxon>
        <taxon>Hyphomicrobiales</taxon>
        <taxon>Methylobacteriaceae</taxon>
        <taxon>Microvirga</taxon>
    </lineage>
</organism>
<evidence type="ECO:0000259" key="1">
    <source>
        <dbReference type="PROSITE" id="PS51186"/>
    </source>
</evidence>
<reference evidence="2 3" key="1">
    <citation type="submission" date="2020-01" db="EMBL/GenBank/DDBJ databases">
        <title>Microvirga sp. nov., an arsenate reduction bacterium isolated from Tibet hotspring sediments.</title>
        <authorList>
            <person name="Yuan C.-G."/>
        </authorList>
    </citation>
    <scope>NUCLEOTIDE SEQUENCE [LARGE SCALE GENOMIC DNA]</scope>
    <source>
        <strain evidence="2 3">SYSU G3D203</strain>
    </source>
</reference>
<dbReference type="SUPFAM" id="SSF55729">
    <property type="entry name" value="Acyl-CoA N-acyltransferases (Nat)"/>
    <property type="match status" value="1"/>
</dbReference>
<dbReference type="Pfam" id="PF00583">
    <property type="entry name" value="Acetyltransf_1"/>
    <property type="match status" value="1"/>
</dbReference>
<sequence length="171" mass="19111">MMIRRMSCASMRQEHPHGYNSLELRLFSEDDRARCQKIAALAALSSYGPHMPECRNRFVETQPLEPADTRIVAIRDGTVVGFLDLVGSHVSNLFVDPQHQGQGIGTALMAEAERWAVGDLTLSVFTLNPDARRLYERLGFEVEGVKMVPFASSSAEVWIMRKPHSKRLGGL</sequence>
<protein>
    <submittedName>
        <fullName evidence="2">GNAT family N-acetyltransferase</fullName>
    </submittedName>
</protein>
<dbReference type="EMBL" id="JAAAXJ010000002">
    <property type="protein sequence ID" value="NBJ23824.1"/>
    <property type="molecule type" value="Genomic_DNA"/>
</dbReference>
<dbReference type="PANTHER" id="PTHR43617:SF34">
    <property type="entry name" value="PUTATIVE-RELATED"/>
    <property type="match status" value="1"/>
</dbReference>
<dbReference type="PANTHER" id="PTHR43617">
    <property type="entry name" value="L-AMINO ACID N-ACETYLTRANSFERASE"/>
    <property type="match status" value="1"/>
</dbReference>
<dbReference type="CDD" id="cd04301">
    <property type="entry name" value="NAT_SF"/>
    <property type="match status" value="1"/>
</dbReference>
<name>A0ABW9YZI1_9HYPH</name>
<dbReference type="Proteomes" id="UP000818323">
    <property type="component" value="Unassembled WGS sequence"/>
</dbReference>
<proteinExistence type="predicted"/>
<keyword evidence="3" id="KW-1185">Reference proteome</keyword>
<evidence type="ECO:0000313" key="3">
    <source>
        <dbReference type="Proteomes" id="UP000818323"/>
    </source>
</evidence>
<dbReference type="InterPro" id="IPR050276">
    <property type="entry name" value="MshD_Acetyltransferase"/>
</dbReference>